<dbReference type="AlphaFoldDB" id="A0A501PDA1"/>
<sequence>MTDNSDLRAELQALTNRVGMLEDQQAIRKLHYAYGYYIDFCQYDEVVQLFADDGEVIFLSGIYKGKAGVARLYKTWFQNYFTHGKPGPEDGFLLDHFQMQDIITVAPDRKTAKGRFRAVLMGGVHEDREYKPEGLPDQFYEAGIYENDYVCVDGVWKIKRLDYMVQWQADYDKGWAKTKAHLQPAVEIYPGNPIGPDELLPEPRLTWPNRHDVPYHYAHPVMGKAFKPFEE</sequence>
<organism evidence="2 3">
    <name type="scientific">Emcibacter nanhaiensis</name>
    <dbReference type="NCBI Taxonomy" id="1505037"/>
    <lineage>
        <taxon>Bacteria</taxon>
        <taxon>Pseudomonadati</taxon>
        <taxon>Pseudomonadota</taxon>
        <taxon>Alphaproteobacteria</taxon>
        <taxon>Emcibacterales</taxon>
        <taxon>Emcibacteraceae</taxon>
        <taxon>Emcibacter</taxon>
    </lineage>
</organism>
<dbReference type="Proteomes" id="UP000319148">
    <property type="component" value="Unassembled WGS sequence"/>
</dbReference>
<feature type="domain" description="SnoaL-like" evidence="1">
    <location>
        <begin position="21"/>
        <end position="161"/>
    </location>
</feature>
<dbReference type="Gene3D" id="3.10.450.50">
    <property type="match status" value="1"/>
</dbReference>
<reference evidence="3" key="1">
    <citation type="submission" date="2019-06" db="EMBL/GenBank/DDBJ databases">
        <title>The complete genome of Emcibacter congregatus ZYLT.</title>
        <authorList>
            <person name="Zhao Z."/>
        </authorList>
    </citation>
    <scope>NUCLEOTIDE SEQUENCE [LARGE SCALE GENOMIC DNA]</scope>
    <source>
        <strain evidence="3">MCCC 1A06723</strain>
    </source>
</reference>
<dbReference type="InterPro" id="IPR037401">
    <property type="entry name" value="SnoaL-like"/>
</dbReference>
<dbReference type="Pfam" id="PF13577">
    <property type="entry name" value="SnoaL_4"/>
    <property type="match status" value="1"/>
</dbReference>
<dbReference type="EMBL" id="VFIY01000018">
    <property type="protein sequence ID" value="TPD57884.1"/>
    <property type="molecule type" value="Genomic_DNA"/>
</dbReference>
<evidence type="ECO:0000313" key="2">
    <source>
        <dbReference type="EMBL" id="TPD57884.1"/>
    </source>
</evidence>
<accession>A0A501PDA1</accession>
<name>A0A501PDA1_9PROT</name>
<dbReference type="RefSeq" id="WP_139942200.1">
    <property type="nucleotide sequence ID" value="NZ_JBHSYP010000005.1"/>
</dbReference>
<evidence type="ECO:0000259" key="1">
    <source>
        <dbReference type="Pfam" id="PF13577"/>
    </source>
</evidence>
<dbReference type="OrthoDB" id="7541204at2"/>
<keyword evidence="3" id="KW-1185">Reference proteome</keyword>
<evidence type="ECO:0000313" key="3">
    <source>
        <dbReference type="Proteomes" id="UP000319148"/>
    </source>
</evidence>
<comment type="caution">
    <text evidence="2">The sequence shown here is derived from an EMBL/GenBank/DDBJ whole genome shotgun (WGS) entry which is preliminary data.</text>
</comment>
<dbReference type="SUPFAM" id="SSF54427">
    <property type="entry name" value="NTF2-like"/>
    <property type="match status" value="1"/>
</dbReference>
<gene>
    <name evidence="2" type="ORF">FIV46_17455</name>
</gene>
<protein>
    <submittedName>
        <fullName evidence="2">Nuclear transport factor 2 family protein</fullName>
    </submittedName>
</protein>
<dbReference type="InterPro" id="IPR032710">
    <property type="entry name" value="NTF2-like_dom_sf"/>
</dbReference>
<proteinExistence type="predicted"/>